<keyword evidence="3" id="KW-1185">Reference proteome</keyword>
<sequence>MTGELMYPSNMLQTHGGKMFHPEMNYPPRNVEFYADSAQYESKPYNTIKNMHFKRVTRSSEPNENLIVGFRGTDVKEASLPHTSMEDFKPINMRNLKLSKKYFSKHHKNHSHFNAYSDYITNMEEFKKDSNVNYAKNLRKSFDHEPKPQSSTSRLTINDFSPGKQKLNDRDIQKLALQGMFDYPHNRVNNQCVENIDLKEADKKYYKRFKAHHDRNATLEDAHFNSLQPRRLTDNKHNSSRDDIDSGGLQIDEPKYGAPIVPENPYKDNLEHLPAKNKEEFTKYEPNPHNPSRNNYHNFKNYNSEKKFSSLPELNNSNSTREPSQNTKKPQKYQKGSIKINQSKDSYNPHLNSQNITKYFDCLRRRDPILSSLKMPEGAHYHGSIQY</sequence>
<feature type="region of interest" description="Disordered" evidence="1">
    <location>
        <begin position="281"/>
        <end position="300"/>
    </location>
</feature>
<feature type="region of interest" description="Disordered" evidence="1">
    <location>
        <begin position="309"/>
        <end position="352"/>
    </location>
</feature>
<dbReference type="EMBL" id="CAMPGE010008559">
    <property type="protein sequence ID" value="CAI2367452.1"/>
    <property type="molecule type" value="Genomic_DNA"/>
</dbReference>
<evidence type="ECO:0000313" key="3">
    <source>
        <dbReference type="Proteomes" id="UP001295684"/>
    </source>
</evidence>
<dbReference type="AlphaFoldDB" id="A0AAD1XDW6"/>
<protein>
    <submittedName>
        <fullName evidence="2">Uncharacterized protein</fullName>
    </submittedName>
</protein>
<evidence type="ECO:0000256" key="1">
    <source>
        <dbReference type="SAM" id="MobiDB-lite"/>
    </source>
</evidence>
<feature type="compositionally biased region" description="Polar residues" evidence="1">
    <location>
        <begin position="339"/>
        <end position="352"/>
    </location>
</feature>
<feature type="compositionally biased region" description="Polar residues" evidence="1">
    <location>
        <begin position="148"/>
        <end position="159"/>
    </location>
</feature>
<gene>
    <name evidence="2" type="ORF">ECRASSUSDP1_LOCUS8737</name>
</gene>
<feature type="region of interest" description="Disordered" evidence="1">
    <location>
        <begin position="142"/>
        <end position="167"/>
    </location>
</feature>
<dbReference type="Proteomes" id="UP001295684">
    <property type="component" value="Unassembled WGS sequence"/>
</dbReference>
<evidence type="ECO:0000313" key="2">
    <source>
        <dbReference type="EMBL" id="CAI2367452.1"/>
    </source>
</evidence>
<reference evidence="2" key="1">
    <citation type="submission" date="2023-07" db="EMBL/GenBank/DDBJ databases">
        <authorList>
            <consortium name="AG Swart"/>
            <person name="Singh M."/>
            <person name="Singh A."/>
            <person name="Seah K."/>
            <person name="Emmerich C."/>
        </authorList>
    </citation>
    <scope>NUCLEOTIDE SEQUENCE</scope>
    <source>
        <strain evidence="2">DP1</strain>
    </source>
</reference>
<organism evidence="2 3">
    <name type="scientific">Euplotes crassus</name>
    <dbReference type="NCBI Taxonomy" id="5936"/>
    <lineage>
        <taxon>Eukaryota</taxon>
        <taxon>Sar</taxon>
        <taxon>Alveolata</taxon>
        <taxon>Ciliophora</taxon>
        <taxon>Intramacronucleata</taxon>
        <taxon>Spirotrichea</taxon>
        <taxon>Hypotrichia</taxon>
        <taxon>Euplotida</taxon>
        <taxon>Euplotidae</taxon>
        <taxon>Moneuplotes</taxon>
    </lineage>
</organism>
<feature type="compositionally biased region" description="Basic and acidic residues" evidence="1">
    <location>
        <begin position="231"/>
        <end position="244"/>
    </location>
</feature>
<proteinExistence type="predicted"/>
<feature type="region of interest" description="Disordered" evidence="1">
    <location>
        <begin position="220"/>
        <end position="270"/>
    </location>
</feature>
<accession>A0AAD1XDW6</accession>
<name>A0AAD1XDW6_EUPCR</name>
<comment type="caution">
    <text evidence="2">The sequence shown here is derived from an EMBL/GenBank/DDBJ whole genome shotgun (WGS) entry which is preliminary data.</text>
</comment>
<feature type="compositionally biased region" description="Polar residues" evidence="1">
    <location>
        <begin position="312"/>
        <end position="328"/>
    </location>
</feature>
<feature type="compositionally biased region" description="Polar residues" evidence="1">
    <location>
        <begin position="290"/>
        <end position="300"/>
    </location>
</feature>